<feature type="region of interest" description="Disordered" evidence="11">
    <location>
        <begin position="189"/>
        <end position="228"/>
    </location>
</feature>
<reference evidence="12 13" key="1">
    <citation type="submission" date="2020-02" db="EMBL/GenBank/DDBJ databases">
        <authorList>
            <person name="Ma Q."/>
            <person name="Huang Y."/>
            <person name="Song X."/>
            <person name="Pei D."/>
        </authorList>
    </citation>
    <scope>NUCLEOTIDE SEQUENCE [LARGE SCALE GENOMIC DNA]</scope>
    <source>
        <strain evidence="12">Sxm20200214</strain>
        <tissue evidence="12">Leaf</tissue>
    </source>
</reference>
<comment type="subcellular location">
    <subcellularLocation>
        <location evidence="1 10">Preautophagosomal structure membrane</location>
        <topology evidence="1 10">Multi-pass membrane protein</topology>
    </subcellularLocation>
</comment>
<feature type="compositionally biased region" description="Polar residues" evidence="11">
    <location>
        <begin position="218"/>
        <end position="228"/>
    </location>
</feature>
<feature type="region of interest" description="Disordered" evidence="11">
    <location>
        <begin position="114"/>
        <end position="146"/>
    </location>
</feature>
<dbReference type="GO" id="GO:0034497">
    <property type="term" value="P:protein localization to phagophore assembly site"/>
    <property type="evidence" value="ECO:0007669"/>
    <property type="project" value="TreeGrafter"/>
</dbReference>
<evidence type="ECO:0000256" key="7">
    <source>
        <dbReference type="ARBA" id="ARBA00023006"/>
    </source>
</evidence>
<dbReference type="GO" id="GO:0006869">
    <property type="term" value="P:lipid transport"/>
    <property type="evidence" value="ECO:0007669"/>
    <property type="project" value="UniProtKB-KW"/>
</dbReference>
<dbReference type="GO" id="GO:0005776">
    <property type="term" value="C:autophagosome"/>
    <property type="evidence" value="ECO:0007669"/>
    <property type="project" value="TreeGrafter"/>
</dbReference>
<keyword evidence="5" id="KW-0812">Transmembrane</keyword>
<keyword evidence="4 10" id="KW-0813">Transport</keyword>
<comment type="function">
    <text evidence="10">Phospholipid scramblase involved in autophagy. Cycles between the preautophagosomal structure/phagophore assembly site (PAS) and the cytoplasmic vesicle pool and supplies membrane for the growing autophagosome. Lipid scramblase activity plays a key role in preautophagosomal structure/phagophore assembly by distributing the phospholipids that arrive through ATG2 from the cytoplasmic to the luminal leaflet of the bilayer, thereby driving autophagosomal membrane expansion.</text>
</comment>
<sequence length="228" mass="25736">MMLLEEIASIFITPFLLMFVVPKRVDDILQFIRDFTVDIEGVGNVCSFSAFDFENHGNAKYGSSYQRNHPYLLDWYYTSQPHNRNDHHPVERRENELLFTPTPNAADCWPPNLGVRGEDMEPSTSGDGSHNGASHPATANSFIEPPDFTNRYTTGNLLDNSWEGRSIEEEEEEGGLGWEEDARRRNLSRTTFMDDDDGTDDIESGIGLHFGDVYSSRPHGTSTSSTPH</sequence>
<accession>A0A8X7VC82</accession>
<dbReference type="GO" id="GO:0000422">
    <property type="term" value="P:autophagy of mitochondrion"/>
    <property type="evidence" value="ECO:0007669"/>
    <property type="project" value="TreeGrafter"/>
</dbReference>
<dbReference type="Pfam" id="PF04109">
    <property type="entry name" value="ATG9"/>
    <property type="match status" value="1"/>
</dbReference>
<evidence type="ECO:0000256" key="11">
    <source>
        <dbReference type="SAM" id="MobiDB-lite"/>
    </source>
</evidence>
<dbReference type="GO" id="GO:0034727">
    <property type="term" value="P:piecemeal microautophagy of the nucleus"/>
    <property type="evidence" value="ECO:0007669"/>
    <property type="project" value="TreeGrafter"/>
</dbReference>
<evidence type="ECO:0000256" key="10">
    <source>
        <dbReference type="RuleBase" id="RU364027"/>
    </source>
</evidence>
<dbReference type="Proteomes" id="UP000886595">
    <property type="component" value="Unassembled WGS sequence"/>
</dbReference>
<feature type="compositionally biased region" description="Acidic residues" evidence="11">
    <location>
        <begin position="193"/>
        <end position="203"/>
    </location>
</feature>
<evidence type="ECO:0000256" key="4">
    <source>
        <dbReference type="ARBA" id="ARBA00022448"/>
    </source>
</evidence>
<evidence type="ECO:0000256" key="2">
    <source>
        <dbReference type="ARBA" id="ARBA00006185"/>
    </source>
</evidence>
<keyword evidence="8 10" id="KW-0445">Lipid transport</keyword>
<proteinExistence type="inferred from homology"/>
<dbReference type="GO" id="GO:0034045">
    <property type="term" value="C:phagophore assembly site membrane"/>
    <property type="evidence" value="ECO:0007669"/>
    <property type="project" value="UniProtKB-SubCell"/>
</dbReference>
<name>A0A8X7VC82_BRACI</name>
<comment type="caution">
    <text evidence="12">The sequence shown here is derived from an EMBL/GenBank/DDBJ whole genome shotgun (WGS) entry which is preliminary data.</text>
</comment>
<evidence type="ECO:0000256" key="8">
    <source>
        <dbReference type="ARBA" id="ARBA00023055"/>
    </source>
</evidence>
<keyword evidence="9" id="KW-0472">Membrane</keyword>
<evidence type="ECO:0000313" key="12">
    <source>
        <dbReference type="EMBL" id="KAG2308688.1"/>
    </source>
</evidence>
<evidence type="ECO:0000256" key="3">
    <source>
        <dbReference type="ARBA" id="ARBA00018074"/>
    </source>
</evidence>
<keyword evidence="7 10" id="KW-0072">Autophagy</keyword>
<gene>
    <name evidence="12" type="ORF">Bca52824_028436</name>
</gene>
<organism evidence="12 13">
    <name type="scientific">Brassica carinata</name>
    <name type="common">Ethiopian mustard</name>
    <name type="synonym">Abyssinian cabbage</name>
    <dbReference type="NCBI Taxonomy" id="52824"/>
    <lineage>
        <taxon>Eukaryota</taxon>
        <taxon>Viridiplantae</taxon>
        <taxon>Streptophyta</taxon>
        <taxon>Embryophyta</taxon>
        <taxon>Tracheophyta</taxon>
        <taxon>Spermatophyta</taxon>
        <taxon>Magnoliopsida</taxon>
        <taxon>eudicotyledons</taxon>
        <taxon>Gunneridae</taxon>
        <taxon>Pentapetalae</taxon>
        <taxon>rosids</taxon>
        <taxon>malvids</taxon>
        <taxon>Brassicales</taxon>
        <taxon>Brassicaceae</taxon>
        <taxon>Brassiceae</taxon>
        <taxon>Brassica</taxon>
    </lineage>
</organism>
<feature type="region of interest" description="Disordered" evidence="11">
    <location>
        <begin position="162"/>
        <end position="181"/>
    </location>
</feature>
<evidence type="ECO:0000256" key="5">
    <source>
        <dbReference type="ARBA" id="ARBA00022692"/>
    </source>
</evidence>
<evidence type="ECO:0000256" key="1">
    <source>
        <dbReference type="ARBA" id="ARBA00004511"/>
    </source>
</evidence>
<evidence type="ECO:0000256" key="9">
    <source>
        <dbReference type="ARBA" id="ARBA00023136"/>
    </source>
</evidence>
<dbReference type="OrthoDB" id="2020634at2759"/>
<dbReference type="PANTHER" id="PTHR13038:SF10">
    <property type="entry name" value="AUTOPHAGY-RELATED PROTEIN 9"/>
    <property type="match status" value="1"/>
</dbReference>
<feature type="compositionally biased region" description="Polar residues" evidence="11">
    <location>
        <begin position="122"/>
        <end position="141"/>
    </location>
</feature>
<dbReference type="GO" id="GO:0061709">
    <property type="term" value="P:reticulophagy"/>
    <property type="evidence" value="ECO:0007669"/>
    <property type="project" value="TreeGrafter"/>
</dbReference>
<keyword evidence="6" id="KW-1133">Transmembrane helix</keyword>
<dbReference type="AlphaFoldDB" id="A0A8X7VC82"/>
<protein>
    <recommendedName>
        <fullName evidence="3 10">Autophagy-related protein 9</fullName>
    </recommendedName>
</protein>
<dbReference type="EMBL" id="JAAMPC010000006">
    <property type="protein sequence ID" value="KAG2308688.1"/>
    <property type="molecule type" value="Genomic_DNA"/>
</dbReference>
<evidence type="ECO:0000256" key="6">
    <source>
        <dbReference type="ARBA" id="ARBA00022989"/>
    </source>
</evidence>
<keyword evidence="13" id="KW-1185">Reference proteome</keyword>
<dbReference type="PANTHER" id="PTHR13038">
    <property type="entry name" value="APG9 AUTOPHAGY 9"/>
    <property type="match status" value="1"/>
</dbReference>
<dbReference type="InterPro" id="IPR007241">
    <property type="entry name" value="Autophagy-rel_prot_9"/>
</dbReference>
<evidence type="ECO:0000313" key="13">
    <source>
        <dbReference type="Proteomes" id="UP000886595"/>
    </source>
</evidence>
<comment type="similarity">
    <text evidence="2 10">Belongs to the ATG9 family.</text>
</comment>